<gene>
    <name evidence="2" type="ORF">KsCSTR_00870</name>
    <name evidence="1" type="ORF">kustc0362</name>
</gene>
<reference evidence="1" key="2">
    <citation type="submission" date="2006-01" db="EMBL/GenBank/DDBJ databases">
        <authorList>
            <person name="Genoscope"/>
        </authorList>
    </citation>
    <scope>NUCLEOTIDE SEQUENCE</scope>
</reference>
<evidence type="ECO:0000313" key="3">
    <source>
        <dbReference type="Proteomes" id="UP000501926"/>
    </source>
</evidence>
<evidence type="ECO:0000313" key="2">
    <source>
        <dbReference type="EMBL" id="QII09466.1"/>
    </source>
</evidence>
<organism evidence="1">
    <name type="scientific">Kuenenia stuttgartiensis</name>
    <dbReference type="NCBI Taxonomy" id="174633"/>
    <lineage>
        <taxon>Bacteria</taxon>
        <taxon>Pseudomonadati</taxon>
        <taxon>Planctomycetota</taxon>
        <taxon>Candidatus Brocadiia</taxon>
        <taxon>Candidatus Brocadiales</taxon>
        <taxon>Candidatus Brocadiaceae</taxon>
        <taxon>Candidatus Kuenenia</taxon>
    </lineage>
</organism>
<name>Q1PV46_KUEST</name>
<dbReference type="EMBL" id="CP049055">
    <property type="protein sequence ID" value="QII09466.1"/>
    <property type="molecule type" value="Genomic_DNA"/>
</dbReference>
<protein>
    <submittedName>
        <fullName evidence="1">Uncharacterized protein</fullName>
    </submittedName>
</protein>
<sequence length="53" mass="6143">MKEIHWHNSGDTILNFRDFNLSNRKYGMSAKVQKSCSAMWLNHSASTLPRHVP</sequence>
<dbReference type="AlphaFoldDB" id="Q1PV46"/>
<accession>Q1PV46</accession>
<reference evidence="1" key="1">
    <citation type="journal article" date="2006" name="Nature">
        <title>Deciphering the evolution and metabolism of an anammox bacterium from a community genome.</title>
        <authorList>
            <person name="Strous M."/>
            <person name="Pelletier E."/>
            <person name="Mangenot S."/>
            <person name="Rattei T."/>
            <person name="Lehner A."/>
            <person name="Taylor M.W."/>
            <person name="Horn M."/>
            <person name="Daims H."/>
            <person name="Bartol-Mavel D."/>
            <person name="Wincker P."/>
            <person name="Barbe V."/>
            <person name="Fonknechten N."/>
            <person name="Vallenet D."/>
            <person name="Segurens B."/>
            <person name="Schenowitz-Truong C."/>
            <person name="Medigue C."/>
            <person name="Collingro A."/>
            <person name="Snel B."/>
            <person name="Dutilh B.E."/>
            <person name="OpDenCamp H.J.M."/>
            <person name="vanDerDrift C."/>
            <person name="Cirpus I."/>
            <person name="vanDePas-Schoonen K.T."/>
            <person name="Harhangi H.R."/>
            <person name="vanNiftrik L."/>
            <person name="Schmid M."/>
            <person name="Keltjens J."/>
            <person name="vanDeVossenberg J."/>
            <person name="Kartal B."/>
            <person name="Meier H."/>
            <person name="Frishman D."/>
            <person name="Huynen M.A."/>
            <person name="Mewes H."/>
            <person name="Weissenbach J."/>
            <person name="Jetten M.S.M."/>
            <person name="Wagner M."/>
            <person name="LePaslier D."/>
        </authorList>
    </citation>
    <scope>NUCLEOTIDE SEQUENCE</scope>
</reference>
<proteinExistence type="predicted"/>
<reference evidence="2 3" key="3">
    <citation type="submission" date="2020-02" db="EMBL/GenBank/DDBJ databases">
        <title>Newly sequenced genome of strain CSTR1 showed variability in Candidatus Kuenenia stuttgartiensis genomes.</title>
        <authorList>
            <person name="Ding C."/>
            <person name="Adrian L."/>
        </authorList>
    </citation>
    <scope>NUCLEOTIDE SEQUENCE [LARGE SCALE GENOMIC DNA]</scope>
    <source>
        <strain evidence="2 3">CSTR1</strain>
    </source>
</reference>
<evidence type="ECO:0000313" key="1">
    <source>
        <dbReference type="EMBL" id="CAJ71107.1"/>
    </source>
</evidence>
<dbReference type="Proteomes" id="UP000501926">
    <property type="component" value="Chromosome"/>
</dbReference>
<dbReference type="EMBL" id="CT573073">
    <property type="protein sequence ID" value="CAJ71107.1"/>
    <property type="molecule type" value="Genomic_DNA"/>
</dbReference>